<protein>
    <submittedName>
        <fullName evidence="1">Uncharacterized protein</fullName>
    </submittedName>
</protein>
<feature type="non-terminal residue" evidence="1">
    <location>
        <position position="50"/>
    </location>
</feature>
<accession>A0A5J4P680</accession>
<evidence type="ECO:0000313" key="1">
    <source>
        <dbReference type="EMBL" id="KAA6304034.1"/>
    </source>
</evidence>
<gene>
    <name evidence="1" type="ORF">EZS27_044323</name>
</gene>
<reference evidence="1" key="1">
    <citation type="submission" date="2019-03" db="EMBL/GenBank/DDBJ databases">
        <title>Single cell metagenomics reveals metabolic interactions within the superorganism composed of flagellate Streblomastix strix and complex community of Bacteroidetes bacteria on its surface.</title>
        <authorList>
            <person name="Treitli S.C."/>
            <person name="Kolisko M."/>
            <person name="Husnik F."/>
            <person name="Keeling P."/>
            <person name="Hampl V."/>
        </authorList>
    </citation>
    <scope>NUCLEOTIDE SEQUENCE</scope>
    <source>
        <strain evidence="1">STM</strain>
    </source>
</reference>
<comment type="caution">
    <text evidence="1">The sequence shown here is derived from an EMBL/GenBank/DDBJ whole genome shotgun (WGS) entry which is preliminary data.</text>
</comment>
<name>A0A5J4P680_9ZZZZ</name>
<dbReference type="EMBL" id="SNRY01011842">
    <property type="protein sequence ID" value="KAA6304034.1"/>
    <property type="molecule type" value="Genomic_DNA"/>
</dbReference>
<dbReference type="AlphaFoldDB" id="A0A5J4P680"/>
<proteinExistence type="predicted"/>
<organism evidence="1">
    <name type="scientific">termite gut metagenome</name>
    <dbReference type="NCBI Taxonomy" id="433724"/>
    <lineage>
        <taxon>unclassified sequences</taxon>
        <taxon>metagenomes</taxon>
        <taxon>organismal metagenomes</taxon>
    </lineage>
</organism>
<sequence>MQTNSYRILRVCKEIISTIVRKTNGIRKSKLATLLPRLDEHTSRLYLGSE</sequence>